<proteinExistence type="predicted"/>
<reference evidence="2" key="1">
    <citation type="journal article" date="2020" name="Nature">
        <title>Giant virus diversity and host interactions through global metagenomics.</title>
        <authorList>
            <person name="Schulz F."/>
            <person name="Roux S."/>
            <person name="Paez-Espino D."/>
            <person name="Jungbluth S."/>
            <person name="Walsh D.A."/>
            <person name="Denef V.J."/>
            <person name="McMahon K.D."/>
            <person name="Konstantinidis K.T."/>
            <person name="Eloe-Fadrosh E.A."/>
            <person name="Kyrpides N.C."/>
            <person name="Woyke T."/>
        </authorList>
    </citation>
    <scope>NUCLEOTIDE SEQUENCE</scope>
    <source>
        <strain evidence="2">GVMAG-M-3300023179-116</strain>
    </source>
</reference>
<name>A0A6C0E3A6_9ZZZZ</name>
<feature type="region of interest" description="Disordered" evidence="1">
    <location>
        <begin position="1"/>
        <end position="26"/>
    </location>
</feature>
<evidence type="ECO:0000256" key="1">
    <source>
        <dbReference type="SAM" id="MobiDB-lite"/>
    </source>
</evidence>
<dbReference type="AlphaFoldDB" id="A0A6C0E3A6"/>
<organism evidence="2">
    <name type="scientific">viral metagenome</name>
    <dbReference type="NCBI Taxonomy" id="1070528"/>
    <lineage>
        <taxon>unclassified sequences</taxon>
        <taxon>metagenomes</taxon>
        <taxon>organismal metagenomes</taxon>
    </lineage>
</organism>
<evidence type="ECO:0000313" key="2">
    <source>
        <dbReference type="EMBL" id="QHT23524.1"/>
    </source>
</evidence>
<protein>
    <submittedName>
        <fullName evidence="2">Uncharacterized protein</fullName>
    </submittedName>
</protein>
<sequence>MTNLNTTPSPTPSPTPTPNTKNHCTNDNDYLLFERQLEEVIQTTPNELREAVKSYFNSMNDMEKKTLLIAKKHLGTSFNLLKSNGFVNFEKQL</sequence>
<dbReference type="EMBL" id="MN739732">
    <property type="protein sequence ID" value="QHT23524.1"/>
    <property type="molecule type" value="Genomic_DNA"/>
</dbReference>
<accession>A0A6C0E3A6</accession>